<dbReference type="RefSeq" id="WP_183089845.1">
    <property type="nucleotide sequence ID" value="NZ_JACJUD010000004.1"/>
</dbReference>
<accession>A0A7W4LND8</accession>
<evidence type="ECO:0000313" key="2">
    <source>
        <dbReference type="EMBL" id="MBB2496328.1"/>
    </source>
</evidence>
<keyword evidence="1" id="KW-0732">Signal</keyword>
<dbReference type="Proteomes" id="UP000542720">
    <property type="component" value="Unassembled WGS sequence"/>
</dbReference>
<dbReference type="EMBL" id="JACJUD010000004">
    <property type="protein sequence ID" value="MBB2496328.1"/>
    <property type="molecule type" value="Genomic_DNA"/>
</dbReference>
<dbReference type="PANTHER" id="PTHR38477:SF1">
    <property type="entry name" value="MUREIN L,D-TRANSPEPTIDASE CATALYTIC DOMAIN FAMILY PROTEIN"/>
    <property type="match status" value="1"/>
</dbReference>
<feature type="signal peptide" evidence="1">
    <location>
        <begin position="1"/>
        <end position="19"/>
    </location>
</feature>
<comment type="caution">
    <text evidence="2">The sequence shown here is derived from an EMBL/GenBank/DDBJ whole genome shotgun (WGS) entry which is preliminary data.</text>
</comment>
<proteinExistence type="predicted"/>
<dbReference type="PANTHER" id="PTHR38477">
    <property type="entry name" value="HYPOTHETICAL EXPORTED PROTEIN"/>
    <property type="match status" value="1"/>
</dbReference>
<feature type="chain" id="PRO_5030712157" evidence="1">
    <location>
        <begin position="20"/>
        <end position="205"/>
    </location>
</feature>
<organism evidence="2 3">
    <name type="scientific">Aquipseudomonas ullengensis</name>
    <dbReference type="NCBI Taxonomy" id="2759166"/>
    <lineage>
        <taxon>Bacteria</taxon>
        <taxon>Pseudomonadati</taxon>
        <taxon>Pseudomonadota</taxon>
        <taxon>Gammaproteobacteria</taxon>
        <taxon>Pseudomonadales</taxon>
        <taxon>Pseudomonadaceae</taxon>
        <taxon>Aquipseudomonas</taxon>
    </lineage>
</organism>
<evidence type="ECO:0000313" key="3">
    <source>
        <dbReference type="Proteomes" id="UP000542720"/>
    </source>
</evidence>
<keyword evidence="3" id="KW-1185">Reference proteome</keyword>
<evidence type="ECO:0000256" key="1">
    <source>
        <dbReference type="SAM" id="SignalP"/>
    </source>
</evidence>
<protein>
    <submittedName>
        <fullName evidence="2">Murein L,D-transpeptidase catalytic domain family protein</fullName>
    </submittedName>
</protein>
<gene>
    <name evidence="2" type="ORF">H3H51_14970</name>
</gene>
<sequence length="205" mass="22697">MPRYLLTALVLLLSPPLLADTLEQLLPAAVIQPITAQLQHNDQAHFAVVDYARRSTSPRFLVFDRTSHQLLASYRVAHGQGSDRDYDGFAEHFSDTDNSHASSLGTFRTGDNYQSTQPGHGLSLRLTGLSTSNRNAEQRAIVLHGNGYMEEDFIRQHGVAGRSHGCLVLSSEDRYQAIKALPTGSLIFAIDTRRADHGYLEPLQQ</sequence>
<dbReference type="InterPro" id="IPR032676">
    <property type="entry name" value="YkuD_2"/>
</dbReference>
<dbReference type="AlphaFoldDB" id="A0A7W4LND8"/>
<dbReference type="Pfam" id="PF13645">
    <property type="entry name" value="YkuD_2"/>
    <property type="match status" value="1"/>
</dbReference>
<reference evidence="2 3" key="1">
    <citation type="submission" date="2020-08" db="EMBL/GenBank/DDBJ databases">
        <authorList>
            <person name="Kim C.M."/>
        </authorList>
    </citation>
    <scope>NUCLEOTIDE SEQUENCE [LARGE SCALE GENOMIC DNA]</scope>
    <source>
        <strain evidence="2 3">UL070</strain>
    </source>
</reference>
<name>A0A7W4LND8_9GAMM</name>